<comment type="caution">
    <text evidence="1">The sequence shown here is derived from an EMBL/GenBank/DDBJ whole genome shotgun (WGS) entry which is preliminary data.</text>
</comment>
<dbReference type="AlphaFoldDB" id="A0A4Y2HYC9"/>
<organism evidence="1 2">
    <name type="scientific">Araneus ventricosus</name>
    <name type="common">Orbweaver spider</name>
    <name type="synonym">Epeira ventricosa</name>
    <dbReference type="NCBI Taxonomy" id="182803"/>
    <lineage>
        <taxon>Eukaryota</taxon>
        <taxon>Metazoa</taxon>
        <taxon>Ecdysozoa</taxon>
        <taxon>Arthropoda</taxon>
        <taxon>Chelicerata</taxon>
        <taxon>Arachnida</taxon>
        <taxon>Araneae</taxon>
        <taxon>Araneomorphae</taxon>
        <taxon>Entelegynae</taxon>
        <taxon>Araneoidea</taxon>
        <taxon>Araneidae</taxon>
        <taxon>Araneus</taxon>
    </lineage>
</organism>
<proteinExistence type="predicted"/>
<dbReference type="OrthoDB" id="10062343at2759"/>
<dbReference type="PANTHER" id="PTHR46601:SF2">
    <property type="entry name" value="UBIQUITIN-LIKE PROTEASE FAMILY PROFILE DOMAIN-CONTAINING PROTEIN"/>
    <property type="match status" value="1"/>
</dbReference>
<evidence type="ECO:0000313" key="2">
    <source>
        <dbReference type="Proteomes" id="UP000499080"/>
    </source>
</evidence>
<name>A0A4Y2HYC9_ARAVE</name>
<dbReference type="EMBL" id="BGPR01002251">
    <property type="protein sequence ID" value="GBM70431.1"/>
    <property type="molecule type" value="Genomic_DNA"/>
</dbReference>
<dbReference type="PANTHER" id="PTHR46601">
    <property type="entry name" value="ULP_PROTEASE DOMAIN-CONTAINING PROTEIN"/>
    <property type="match status" value="1"/>
</dbReference>
<evidence type="ECO:0000313" key="1">
    <source>
        <dbReference type="EMBL" id="GBM70431.1"/>
    </source>
</evidence>
<protein>
    <submittedName>
        <fullName evidence="1">Uncharacterized protein</fullName>
    </submittedName>
</protein>
<accession>A0A4Y2HYC9</accession>
<keyword evidence="2" id="KW-1185">Reference proteome</keyword>
<reference evidence="1 2" key="1">
    <citation type="journal article" date="2019" name="Sci. Rep.">
        <title>Orb-weaving spider Araneus ventricosus genome elucidates the spidroin gene catalogue.</title>
        <authorList>
            <person name="Kono N."/>
            <person name="Nakamura H."/>
            <person name="Ohtoshi R."/>
            <person name="Moran D.A.P."/>
            <person name="Shinohara A."/>
            <person name="Yoshida Y."/>
            <person name="Fujiwara M."/>
            <person name="Mori M."/>
            <person name="Tomita M."/>
            <person name="Arakawa K."/>
        </authorList>
    </citation>
    <scope>NUCLEOTIDE SEQUENCE [LARGE SCALE GENOMIC DNA]</scope>
</reference>
<dbReference type="Proteomes" id="UP000499080">
    <property type="component" value="Unassembled WGS sequence"/>
</dbReference>
<gene>
    <name evidence="1" type="ORF">AVEN_154428_1</name>
</gene>
<sequence length="147" mass="16706">MSLFKWTLLKTLLLKCKTKFKQLIGTINKSLSSLNIFGLVGKKDRDMRCDGAASQFKQRYLFTNLTFMEEQYNVKVSWSFFATSHGKEAVDGIGGTVKRLVWSNNLAGELITAKDFVEIANQNSSSIIVVYPLSEDINQFNEHLTER</sequence>